<dbReference type="EC" id="2.7.11.1" evidence="1"/>
<gene>
    <name evidence="8" type="ORF">DL240_12560</name>
</gene>
<dbReference type="Gene3D" id="1.10.510.10">
    <property type="entry name" value="Transferase(Phosphotransferase) domain 1"/>
    <property type="match status" value="1"/>
</dbReference>
<evidence type="ECO:0000256" key="1">
    <source>
        <dbReference type="ARBA" id="ARBA00012513"/>
    </source>
</evidence>
<dbReference type="InterPro" id="IPR050660">
    <property type="entry name" value="NEK_Ser/Thr_kinase"/>
</dbReference>
<keyword evidence="2" id="KW-0808">Transferase</keyword>
<dbReference type="GO" id="GO:0005524">
    <property type="term" value="F:ATP binding"/>
    <property type="evidence" value="ECO:0007669"/>
    <property type="project" value="UniProtKB-KW"/>
</dbReference>
<evidence type="ECO:0000313" key="9">
    <source>
        <dbReference type="Proteomes" id="UP000249169"/>
    </source>
</evidence>
<keyword evidence="5" id="KW-0067">ATP-binding</keyword>
<dbReference type="GO" id="GO:0004674">
    <property type="term" value="F:protein serine/threonine kinase activity"/>
    <property type="evidence" value="ECO:0007669"/>
    <property type="project" value="UniProtKB-EC"/>
</dbReference>
<keyword evidence="9" id="KW-1185">Reference proteome</keyword>
<proteinExistence type="predicted"/>
<dbReference type="InterPro" id="IPR000719">
    <property type="entry name" value="Prot_kinase_dom"/>
</dbReference>
<evidence type="ECO:0000256" key="2">
    <source>
        <dbReference type="ARBA" id="ARBA00022679"/>
    </source>
</evidence>
<dbReference type="PANTHER" id="PTHR43671">
    <property type="entry name" value="SERINE/THREONINE-PROTEIN KINASE NEK"/>
    <property type="match status" value="1"/>
</dbReference>
<dbReference type="RefSeq" id="WP_111730246.1">
    <property type="nucleotide sequence ID" value="NZ_QHKO01000005.1"/>
</dbReference>
<dbReference type="PANTHER" id="PTHR43671:SF13">
    <property type="entry name" value="SERINE_THREONINE-PROTEIN KINASE NEK2"/>
    <property type="match status" value="1"/>
</dbReference>
<dbReference type="SUPFAM" id="SSF52540">
    <property type="entry name" value="P-loop containing nucleoside triphosphate hydrolases"/>
    <property type="match status" value="1"/>
</dbReference>
<dbReference type="EMBL" id="QHKO01000005">
    <property type="protein sequence ID" value="RAL21681.1"/>
    <property type="molecule type" value="Genomic_DNA"/>
</dbReference>
<reference evidence="8 9" key="1">
    <citation type="submission" date="2018-05" db="EMBL/GenBank/DDBJ databases">
        <title>Lujinxingia marina gen. nov. sp. nov., a new facultative anaerobic member of the class Deltaproteobacteria, and proposal of Lujinxingaceae fam. nov.</title>
        <authorList>
            <person name="Li C.-M."/>
        </authorList>
    </citation>
    <scope>NUCLEOTIDE SEQUENCE [LARGE SCALE GENOMIC DNA]</scope>
    <source>
        <strain evidence="8 9">B210</strain>
    </source>
</reference>
<dbReference type="InterPro" id="IPR041664">
    <property type="entry name" value="AAA_16"/>
</dbReference>
<evidence type="ECO:0000256" key="5">
    <source>
        <dbReference type="ARBA" id="ARBA00022840"/>
    </source>
</evidence>
<dbReference type="Pfam" id="PF13191">
    <property type="entry name" value="AAA_16"/>
    <property type="match status" value="1"/>
</dbReference>
<evidence type="ECO:0000259" key="7">
    <source>
        <dbReference type="PROSITE" id="PS50011"/>
    </source>
</evidence>
<accession>A0A328C5V1</accession>
<feature type="region of interest" description="Disordered" evidence="6">
    <location>
        <begin position="159"/>
        <end position="209"/>
    </location>
</feature>
<keyword evidence="4" id="KW-0418">Kinase</keyword>
<dbReference type="Pfam" id="PF00069">
    <property type="entry name" value="Pkinase"/>
    <property type="match status" value="1"/>
</dbReference>
<sequence>MSTESPQQDLQDPSQPEDSLEQVRLVGTGELGESFEVLRRRQILPEAGDKSGEHPLPERLILKKLTFARVCDPADFERRFDSLTRLNHPNLATYREMFRGETVTRILRDFVTGVPLDVYLARPITEAEEAILSAEHEEDLAPAPSTEALSEDDVPTIELPDQEFSGAGNSAEPPASAEASAPSDEPTSAILTASPGEDRPNTLEIPESLLDDPEAADRALDLIILRIQAVGPQIVSALEYLHRFRKVHGGLKPTNILVSDRGQVALTDFGIHPHVECPGARHARSVYAAPEQHHEGSGPAADLYALGVILFEALAGKPMEACQRLVERECHQPPARERMFLSEVAPHCPATWVDLIHGLLDPDPERRPSLNDVLELLSTSENRSVTIPATVVEDKEILFGRRDLFDQLTEEAKASAQDRRLGLSVVEGPQGTGKTALVDALAHWASQLGWIVLRGRCFHKDASAYQGWDDIADQLARIIAHLPEKTRLRMEPARARASLLFPQLGPGAESASQISRRSAIDGLRALLLELSEQRPILIGLDDAHFAGLDTAALLADLTSDPRGMRVMIAASLLLEATPRHTTLPFYGELATAPVRPRKVIIEGFSKQEAREYVLANAANLSLRNKQLILQRSNLHPRLIDELIHELEQAPEEVSQNLEESAPAPADELLGMFIRRRVAQLSRPERLALQLLSVASAPLSAATVGNAMSRELGASAAPQGIGESTLHALLTRRLARRARASTDDESLEAFAIIHDRARAIILEDLGRDHHARLCGLIADALKECAQGSLTRRLDYLRRAGRKREALEAAIAVARSAQSRYAWDRALALWTFIDEHAPPDSQRRPDIHRPSFEAAVALGRIEQAQRHLDALLTDEPPASRLALRRTWLDACLASGRPDHAIDTLDDALRDVGSAYRRGRLKAGLRAWRRHLAVNIARWSDPTAVANDTTPSEPTDQTARLLWRAAEASPFLLSARHERLTTHFARLATRQGYGPWLARDRLQMVSSPAMPLLLDPTAPVDRWLEQSQMLFERFEDAPGQARTLELRSLVAAHRGQWAQAHSLLYEAIEALQHGGHDDSLFVARWLTHATRSGMELGQLHETAPIIDNLAHRLRRDHSAIALIALSRSDLLMARGAIDEAALALEPATALAEHAPNSLLHLAIVTRRAAIDVALGRPELAVAHLDLLRDQVYERDFLALPRVDFALHRALAIALASQAERQRTLQQDALRQTLARLRCAIRRLSRYDERLGLSDRAALLRLRARQALLREQPARALRLARQAVDLTSTSDALLTRTLNQEALGLTLARQERPEARQVLEGAREQGSRLGFYLPLVLEGWPVPRAHATLKPDAP</sequence>
<feature type="compositionally biased region" description="Low complexity" evidence="6">
    <location>
        <begin position="1"/>
        <end position="17"/>
    </location>
</feature>
<dbReference type="OrthoDB" id="5476154at2"/>
<dbReference type="Gene3D" id="3.40.50.300">
    <property type="entry name" value="P-loop containing nucleotide triphosphate hydrolases"/>
    <property type="match status" value="1"/>
</dbReference>
<feature type="domain" description="Protein kinase" evidence="7">
    <location>
        <begin position="20"/>
        <end position="385"/>
    </location>
</feature>
<comment type="caution">
    <text evidence="8">The sequence shown here is derived from an EMBL/GenBank/DDBJ whole genome shotgun (WGS) entry which is preliminary data.</text>
</comment>
<evidence type="ECO:0000256" key="3">
    <source>
        <dbReference type="ARBA" id="ARBA00022741"/>
    </source>
</evidence>
<evidence type="ECO:0000256" key="4">
    <source>
        <dbReference type="ARBA" id="ARBA00022777"/>
    </source>
</evidence>
<feature type="compositionally biased region" description="Low complexity" evidence="6">
    <location>
        <begin position="170"/>
        <end position="189"/>
    </location>
</feature>
<protein>
    <recommendedName>
        <fullName evidence="1">non-specific serine/threonine protein kinase</fullName>
        <ecNumber evidence="1">2.7.11.1</ecNumber>
    </recommendedName>
</protein>
<keyword evidence="3" id="KW-0547">Nucleotide-binding</keyword>
<evidence type="ECO:0000256" key="6">
    <source>
        <dbReference type="SAM" id="MobiDB-lite"/>
    </source>
</evidence>
<organism evidence="8 9">
    <name type="scientific">Lujinxingia litoralis</name>
    <dbReference type="NCBI Taxonomy" id="2211119"/>
    <lineage>
        <taxon>Bacteria</taxon>
        <taxon>Deltaproteobacteria</taxon>
        <taxon>Bradymonadales</taxon>
        <taxon>Lujinxingiaceae</taxon>
        <taxon>Lujinxingia</taxon>
    </lineage>
</organism>
<dbReference type="Proteomes" id="UP000249169">
    <property type="component" value="Unassembled WGS sequence"/>
</dbReference>
<dbReference type="InterPro" id="IPR027417">
    <property type="entry name" value="P-loop_NTPase"/>
</dbReference>
<feature type="region of interest" description="Disordered" evidence="6">
    <location>
        <begin position="1"/>
        <end position="20"/>
    </location>
</feature>
<name>A0A328C5V1_9DELT</name>
<dbReference type="InterPro" id="IPR011009">
    <property type="entry name" value="Kinase-like_dom_sf"/>
</dbReference>
<evidence type="ECO:0000313" key="8">
    <source>
        <dbReference type="EMBL" id="RAL21681.1"/>
    </source>
</evidence>
<dbReference type="SUPFAM" id="SSF56112">
    <property type="entry name" value="Protein kinase-like (PK-like)"/>
    <property type="match status" value="1"/>
</dbReference>
<dbReference type="PROSITE" id="PS50011">
    <property type="entry name" value="PROTEIN_KINASE_DOM"/>
    <property type="match status" value="1"/>
</dbReference>